<dbReference type="VEuPathDB" id="TrichDB:TRFO_13772"/>
<keyword evidence="4" id="KW-1185">Reference proteome</keyword>
<evidence type="ECO:0000256" key="2">
    <source>
        <dbReference type="ARBA" id="ARBA00012176"/>
    </source>
</evidence>
<evidence type="ECO:0000256" key="1">
    <source>
        <dbReference type="ARBA" id="ARBA00006066"/>
    </source>
</evidence>
<dbReference type="RefSeq" id="XP_068368918.1">
    <property type="nucleotide sequence ID" value="XM_068497442.1"/>
</dbReference>
<dbReference type="Proteomes" id="UP000179807">
    <property type="component" value="Unassembled WGS sequence"/>
</dbReference>
<dbReference type="InterPro" id="IPR003737">
    <property type="entry name" value="GlcNAc_PI_deacetylase-related"/>
</dbReference>
<comment type="similarity">
    <text evidence="1">Belongs to the PIGL family.</text>
</comment>
<organism evidence="3 4">
    <name type="scientific">Tritrichomonas foetus</name>
    <dbReference type="NCBI Taxonomy" id="1144522"/>
    <lineage>
        <taxon>Eukaryota</taxon>
        <taxon>Metamonada</taxon>
        <taxon>Parabasalia</taxon>
        <taxon>Tritrichomonadida</taxon>
        <taxon>Tritrichomonadidae</taxon>
        <taxon>Tritrichomonas</taxon>
    </lineage>
</organism>
<dbReference type="Gene3D" id="3.40.50.10320">
    <property type="entry name" value="LmbE-like"/>
    <property type="match status" value="1"/>
</dbReference>
<reference evidence="3" key="1">
    <citation type="submission" date="2016-10" db="EMBL/GenBank/DDBJ databases">
        <authorList>
            <person name="Benchimol M."/>
            <person name="Almeida L.G."/>
            <person name="Vasconcelos A.T."/>
            <person name="Perreira-Neves A."/>
            <person name="Rosa I.A."/>
            <person name="Tasca T."/>
            <person name="Bogo M.R."/>
            <person name="de Souza W."/>
        </authorList>
    </citation>
    <scope>NUCLEOTIDE SEQUENCE [LARGE SCALE GENOMIC DNA]</scope>
    <source>
        <strain evidence="3">K</strain>
    </source>
</reference>
<dbReference type="InterPro" id="IPR024078">
    <property type="entry name" value="LmbE-like_dom_sf"/>
</dbReference>
<dbReference type="Gene3D" id="3.40.50.1360">
    <property type="match status" value="1"/>
</dbReference>
<dbReference type="PANTHER" id="PTHR42892:SF1">
    <property type="entry name" value="GLUCOSAMINE-6-PHOSPHATE ISOMERASE"/>
    <property type="match status" value="1"/>
</dbReference>
<gene>
    <name evidence="3" type="ORF">TRFO_13772</name>
</gene>
<dbReference type="EMBL" id="MLAK01000186">
    <property type="protein sequence ID" value="OHT15782.1"/>
    <property type="molecule type" value="Genomic_DNA"/>
</dbReference>
<dbReference type="NCBIfam" id="NF002557">
    <property type="entry name" value="PRK02122.1"/>
    <property type="match status" value="1"/>
</dbReference>
<dbReference type="InterPro" id="IPR052960">
    <property type="entry name" value="GlcN6P_deaminase-like"/>
</dbReference>
<dbReference type="SUPFAM" id="SSF102588">
    <property type="entry name" value="LmbE-like"/>
    <property type="match status" value="1"/>
</dbReference>
<proteinExistence type="inferred from homology"/>
<evidence type="ECO:0000313" key="4">
    <source>
        <dbReference type="Proteomes" id="UP000179807"/>
    </source>
</evidence>
<dbReference type="PANTHER" id="PTHR42892">
    <property type="entry name" value="GLUCOSAMINE-6-PHOSPHATE DEAMINASE-LIKE PROTEIN BT_0258-RELATED"/>
    <property type="match status" value="1"/>
</dbReference>
<dbReference type="GeneID" id="94832146"/>
<accession>A0A1J4L1E5</accession>
<evidence type="ECO:0000313" key="3">
    <source>
        <dbReference type="EMBL" id="OHT15782.1"/>
    </source>
</evidence>
<dbReference type="AlphaFoldDB" id="A0A1J4L1E5"/>
<comment type="caution">
    <text evidence="3">The sequence shown here is derived from an EMBL/GenBank/DDBJ whole genome shotgun (WGS) entry which is preliminary data.</text>
</comment>
<name>A0A1J4L1E5_9EUKA</name>
<protein>
    <recommendedName>
        <fullName evidence="2">N-acetylglucosaminylphosphatidylinositol deacetylase</fullName>
        <ecNumber evidence="2">3.5.1.89</ecNumber>
    </recommendedName>
</protein>
<dbReference type="EC" id="3.5.1.89" evidence="2"/>
<dbReference type="InterPro" id="IPR037171">
    <property type="entry name" value="NagB/RpiA_transferase-like"/>
</dbReference>
<dbReference type="Pfam" id="PF02585">
    <property type="entry name" value="PIG-L"/>
    <property type="match status" value="1"/>
</dbReference>
<dbReference type="GO" id="GO:0000225">
    <property type="term" value="F:N-acetylglucosaminylphosphatidylinositol deacetylase activity"/>
    <property type="evidence" value="ECO:0007669"/>
    <property type="project" value="UniProtKB-EC"/>
</dbReference>
<dbReference type="SUPFAM" id="SSF100950">
    <property type="entry name" value="NagB/RpiA/CoA transferase-like"/>
    <property type="match status" value="1"/>
</dbReference>
<sequence length="462" mass="52798">MRDASGEFGGLENVPKMAITMGVGTIMKAKKVILMAWGEKKGSIIAKTLESPISDQCPATFLQRHHNCEFVIDEAAASELTRTKKPWLVCNDIKWTKQLIKKAVINLCFEVKKPILKLTSKDYIDHGLINLVKQYETANKVNIEVFNQVQHTITGWPGGKPNVDDLTRPERNSPFPKTTLVFSPHPDDDVLHMGGTLARLVEQGNNVHVVYQTTGNIAVTDDYVIQELDLCINFATLMNIDAAKLEELKELRQLFVIRQPGEVHSQDILQYKTSVLESESRAACRFLKIPEENIHFLRMPFYETGMIQKKSLSNEDIESVVKIMREVKPHQIFAAGDLVDPHGTHYLCLEAIVRALNIVDQDDWFKDCYIWLYRGAQYEWELEKIDMAVQLSPSELDIKNKAIYRHGSQCNFPAFPGEFRQNAEKRNRNNAVLYDKLGMAEYEAIEAFARYHFKHGDYLIKP</sequence>
<dbReference type="OrthoDB" id="7663298at2759"/>